<protein>
    <recommendedName>
        <fullName evidence="4">Aspartate/glutamate leucyltransferase</fullName>
        <ecNumber evidence="4">2.3.2.29</ecNumber>
    </recommendedName>
</protein>
<dbReference type="KEGG" id="axe:P40_09450"/>
<dbReference type="GO" id="GO:0005737">
    <property type="term" value="C:cytoplasm"/>
    <property type="evidence" value="ECO:0007669"/>
    <property type="project" value="UniProtKB-SubCell"/>
</dbReference>
<name>A0A9Q3W9S4_9GAMM</name>
<dbReference type="PANTHER" id="PTHR21367:SF1">
    <property type="entry name" value="ARGINYL-TRNA--PROTEIN TRANSFERASE 1"/>
    <property type="match status" value="1"/>
</dbReference>
<evidence type="ECO:0000256" key="1">
    <source>
        <dbReference type="ARBA" id="ARBA00022490"/>
    </source>
</evidence>
<dbReference type="InterPro" id="IPR017138">
    <property type="entry name" value="Asp_Glu_LeuTrfase"/>
</dbReference>
<accession>A0A9Q3W9S4</accession>
<reference evidence="7" key="1">
    <citation type="submission" date="2022-01" db="EMBL/GenBank/DDBJ databases">
        <authorList>
            <person name="Karlyshev A.V."/>
            <person name="Jaspars M."/>
        </authorList>
    </citation>
    <scope>NUCLEOTIDE SEQUENCE</scope>
    <source>
        <strain evidence="7">AGSA3-2</strain>
    </source>
</reference>
<keyword evidence="3 4" id="KW-0012">Acyltransferase</keyword>
<dbReference type="PANTHER" id="PTHR21367">
    <property type="entry name" value="ARGININE-TRNA-PROTEIN TRANSFERASE 1"/>
    <property type="match status" value="1"/>
</dbReference>
<dbReference type="RefSeq" id="WP_022996397.1">
    <property type="nucleotide sequence ID" value="NZ_CBDDTQ010000005.1"/>
</dbReference>
<proteinExistence type="inferred from homology"/>
<keyword evidence="2 4" id="KW-0808">Transferase</keyword>
<dbReference type="EMBL" id="JAJVKT010000039">
    <property type="protein sequence ID" value="MCE7511102.1"/>
    <property type="molecule type" value="Genomic_DNA"/>
</dbReference>
<dbReference type="GO" id="GO:0004057">
    <property type="term" value="F:arginyl-tRNA--protein transferase activity"/>
    <property type="evidence" value="ECO:0007669"/>
    <property type="project" value="InterPro"/>
</dbReference>
<dbReference type="SUPFAM" id="SSF55729">
    <property type="entry name" value="Acyl-CoA N-acyltransferases (Nat)"/>
    <property type="match status" value="1"/>
</dbReference>
<comment type="function">
    <text evidence="4">Functions in the N-end rule pathway of protein degradation where it conjugates Leu from its aminoacyl-tRNA to the N-termini of proteins containing an N-terminal aspartate or glutamate.</text>
</comment>
<evidence type="ECO:0000259" key="6">
    <source>
        <dbReference type="Pfam" id="PF04377"/>
    </source>
</evidence>
<dbReference type="NCBIfam" id="NF002342">
    <property type="entry name" value="PRK01305.1-3"/>
    <property type="match status" value="1"/>
</dbReference>
<dbReference type="GeneID" id="94686658"/>
<comment type="caution">
    <text evidence="7">The sequence shown here is derived from an EMBL/GenBank/DDBJ whole genome shotgun (WGS) entry which is preliminary data.</text>
</comment>
<feature type="domain" description="N-end aminoacyl transferase N-terminal" evidence="5">
    <location>
        <begin position="15"/>
        <end position="85"/>
    </location>
</feature>
<evidence type="ECO:0000256" key="2">
    <source>
        <dbReference type="ARBA" id="ARBA00022679"/>
    </source>
</evidence>
<evidence type="ECO:0000259" key="5">
    <source>
        <dbReference type="Pfam" id="PF04376"/>
    </source>
</evidence>
<dbReference type="HAMAP" id="MF_00689">
    <property type="entry name" value="Bpt"/>
    <property type="match status" value="1"/>
</dbReference>
<dbReference type="GO" id="GO:0071596">
    <property type="term" value="P:ubiquitin-dependent protein catabolic process via the N-end rule pathway"/>
    <property type="evidence" value="ECO:0007669"/>
    <property type="project" value="InterPro"/>
</dbReference>
<keyword evidence="8" id="KW-1185">Reference proteome</keyword>
<dbReference type="Pfam" id="PF04377">
    <property type="entry name" value="ATE_C"/>
    <property type="match status" value="1"/>
</dbReference>
<dbReference type="InterPro" id="IPR030700">
    <property type="entry name" value="N-end_Aminoacyl_Trfase"/>
</dbReference>
<dbReference type="Pfam" id="PF04376">
    <property type="entry name" value="ATE_N"/>
    <property type="match status" value="1"/>
</dbReference>
<keyword evidence="1 4" id="KW-0963">Cytoplasm</keyword>
<organism evidence="7 8">
    <name type="scientific">Alloalcanivorax xenomutans</name>
    <dbReference type="NCBI Taxonomy" id="1094342"/>
    <lineage>
        <taxon>Bacteria</taxon>
        <taxon>Pseudomonadati</taxon>
        <taxon>Pseudomonadota</taxon>
        <taxon>Gammaproteobacteria</taxon>
        <taxon>Oceanospirillales</taxon>
        <taxon>Alcanivoracaceae</taxon>
        <taxon>Alloalcanivorax</taxon>
    </lineage>
</organism>
<evidence type="ECO:0000313" key="8">
    <source>
        <dbReference type="Proteomes" id="UP001107961"/>
    </source>
</evidence>
<feature type="domain" description="N-end rule aminoacyl transferase C-terminal" evidence="6">
    <location>
        <begin position="106"/>
        <end position="228"/>
    </location>
</feature>
<sequence length="249" mass="29167">MSDLSELRFFRTPAHPCSYLEGQQAATLFVDPQVRLNAALYSELSLLGFRRSGDYLYRPHCEACHACLPARVRVADFQPRRRQKRILQRNSDLIVRQEPSRYTREFYRLYSLYIRERHGDGDMYPPSEEQFSSFLTCAWTDTRFYCFRDPATKKLLAVAVTDALKDGLSAVYTFFDPAVAERGLGVNALLWQIEECRRLGLPYLYLGYWISECRKMSYKSQYRPLELLINDEWQEFHPPTPPGRRPPIA</sequence>
<dbReference type="AlphaFoldDB" id="A0A9Q3W9S4"/>
<dbReference type="NCBIfam" id="NF002346">
    <property type="entry name" value="PRK01305.2-3"/>
    <property type="match status" value="1"/>
</dbReference>
<dbReference type="PIRSF" id="PIRSF037208">
    <property type="entry name" value="ATE_pro_prd"/>
    <property type="match status" value="1"/>
</dbReference>
<dbReference type="NCBIfam" id="NF002345">
    <property type="entry name" value="PRK01305.2-2"/>
    <property type="match status" value="1"/>
</dbReference>
<evidence type="ECO:0000313" key="7">
    <source>
        <dbReference type="EMBL" id="MCE7511102.1"/>
    </source>
</evidence>
<comment type="catalytic activity">
    <reaction evidence="4">
        <text>N-terminal L-aspartyl-[protein] + L-leucyl-tRNA(Leu) = N-terminal L-leucyl-L-aspartyl-[protein] + tRNA(Leu) + H(+)</text>
        <dbReference type="Rhea" id="RHEA:50420"/>
        <dbReference type="Rhea" id="RHEA-COMP:9613"/>
        <dbReference type="Rhea" id="RHEA-COMP:9622"/>
        <dbReference type="Rhea" id="RHEA-COMP:12669"/>
        <dbReference type="Rhea" id="RHEA-COMP:12674"/>
        <dbReference type="ChEBI" id="CHEBI:15378"/>
        <dbReference type="ChEBI" id="CHEBI:64720"/>
        <dbReference type="ChEBI" id="CHEBI:78442"/>
        <dbReference type="ChEBI" id="CHEBI:78494"/>
        <dbReference type="ChEBI" id="CHEBI:133042"/>
        <dbReference type="EC" id="2.3.2.29"/>
    </reaction>
</comment>
<comment type="similarity">
    <text evidence="4">Belongs to the R-transferase family. Bpt subfamily.</text>
</comment>
<comment type="subcellular location">
    <subcellularLocation>
        <location evidence="4">Cytoplasm</location>
    </subcellularLocation>
</comment>
<gene>
    <name evidence="4" type="primary">bpt</name>
    <name evidence="7" type="ORF">LZG35_20910</name>
</gene>
<comment type="catalytic activity">
    <reaction evidence="4">
        <text>N-terminal L-glutamyl-[protein] + L-leucyl-tRNA(Leu) = N-terminal L-leucyl-L-glutamyl-[protein] + tRNA(Leu) + H(+)</text>
        <dbReference type="Rhea" id="RHEA:50412"/>
        <dbReference type="Rhea" id="RHEA-COMP:9613"/>
        <dbReference type="Rhea" id="RHEA-COMP:9622"/>
        <dbReference type="Rhea" id="RHEA-COMP:12664"/>
        <dbReference type="Rhea" id="RHEA-COMP:12668"/>
        <dbReference type="ChEBI" id="CHEBI:15378"/>
        <dbReference type="ChEBI" id="CHEBI:64721"/>
        <dbReference type="ChEBI" id="CHEBI:78442"/>
        <dbReference type="ChEBI" id="CHEBI:78494"/>
        <dbReference type="ChEBI" id="CHEBI:133041"/>
        <dbReference type="EC" id="2.3.2.29"/>
    </reaction>
</comment>
<dbReference type="Proteomes" id="UP001107961">
    <property type="component" value="Unassembled WGS sequence"/>
</dbReference>
<dbReference type="InterPro" id="IPR007472">
    <property type="entry name" value="N-end_Aminoacyl_Trfase_C"/>
</dbReference>
<evidence type="ECO:0000256" key="3">
    <source>
        <dbReference type="ARBA" id="ARBA00023315"/>
    </source>
</evidence>
<dbReference type="InterPro" id="IPR016181">
    <property type="entry name" value="Acyl_CoA_acyltransferase"/>
</dbReference>
<evidence type="ECO:0000256" key="4">
    <source>
        <dbReference type="HAMAP-Rule" id="MF_00689"/>
    </source>
</evidence>
<dbReference type="EC" id="2.3.2.29" evidence="4"/>
<dbReference type="NCBIfam" id="NF002341">
    <property type="entry name" value="PRK01305.1-1"/>
    <property type="match status" value="1"/>
</dbReference>
<dbReference type="InterPro" id="IPR007471">
    <property type="entry name" value="N-end_Aminoacyl_Trfase_N"/>
</dbReference>
<dbReference type="GO" id="GO:0008914">
    <property type="term" value="F:leucyl-tRNA--protein transferase activity"/>
    <property type="evidence" value="ECO:0007669"/>
    <property type="project" value="UniProtKB-UniRule"/>
</dbReference>